<name>A0A0S3QRN7_THET7</name>
<reference evidence="3" key="1">
    <citation type="journal article" date="2018" name="Science">
        <title>A primordial and reversible TCA cycle in a facultatively chemolithoautotrophic thermophile.</title>
        <authorList>
            <person name="Nunoura T."/>
            <person name="Chikaraishi Y."/>
            <person name="Izaki R."/>
            <person name="Suwa T."/>
            <person name="Sato T."/>
            <person name="Harada T."/>
            <person name="Mori K."/>
            <person name="Kato Y."/>
            <person name="Miyazaki M."/>
            <person name="Shimamura S."/>
            <person name="Yanagawa K."/>
            <person name="Shuto A."/>
            <person name="Ohkouchi N."/>
            <person name="Fujita N."/>
            <person name="Takaki Y."/>
            <person name="Atomi H."/>
            <person name="Takai K."/>
        </authorList>
    </citation>
    <scope>NUCLEOTIDE SEQUENCE [LARGE SCALE GENOMIC DNA]</scope>
    <source>
        <strain evidence="3">DSM 17441 / JCM 13301 / NBRC 103674 / ABI70S6</strain>
    </source>
</reference>
<dbReference type="Proteomes" id="UP000063234">
    <property type="component" value="Chromosome"/>
</dbReference>
<feature type="signal peptide" evidence="1">
    <location>
        <begin position="1"/>
        <end position="23"/>
    </location>
</feature>
<dbReference type="STRING" id="1298851.TST_0180"/>
<dbReference type="RefSeq" id="WP_068548791.1">
    <property type="nucleotide sequence ID" value="NZ_AP013035.1"/>
</dbReference>
<evidence type="ECO:0000313" key="2">
    <source>
        <dbReference type="EMBL" id="BAT70990.1"/>
    </source>
</evidence>
<gene>
    <name evidence="2" type="ORF">TST_0180</name>
</gene>
<evidence type="ECO:0000313" key="3">
    <source>
        <dbReference type="Proteomes" id="UP000063234"/>
    </source>
</evidence>
<keyword evidence="3" id="KW-1185">Reference proteome</keyword>
<accession>A0A0S3QRN7</accession>
<sequence>MRAGRHLALLMLFVFFLSSASWAKLIPEAKTGFSKVTVQTKSGVEVRFGMNEIFHIDWAKNFDFYSDASDPILYSDPEGFVRDNFMFHQVYFPIDFVKKDQWKAHIVFSYKNSDFDQGKDANYSWDNGVDYDRWRVERASFDFKLNFLPFNAWLQVGHDSYVADYLLIYGDDDPGIRLYGNYDKFAFDIKYVRKSEQTDRADFGSDSNRDLVAVKLSYDFGKAFKPTLSFVYDRNGAMTNWQSLPKVSDAVANACLQAYQQCQLGNVAACQTVQTTCNGLKLANFTDLISGGQLPKYNSVPIENAGTWDVYYFGLASTGIIGPFRYFGEIVYQTGDVDLDGKGMLMPDGDYEDHFDVNAWAGMLFLATDLGYVFPKLGKFIVSFGGAYFSGDDDASDSDLNGYVGATEGSRFFPLTGFYTIPVHCGLQNPVIGTPTYAWNPSGWGVGPGVGGLAGQPVDVLSLGAHGDNPGLWTLMLTVDWYPTPKWELKAQVKYLRWVDTDPIETQLGDNKIGMFRVPYAVDEKEFDYHEDAAKSIDEEIGWEVNTFVNYEIYDGVNIQGGFSILFPGDGIDDVNKVLYGDDDSDPAWHARIGVRFLF</sequence>
<protein>
    <submittedName>
        <fullName evidence="2">Uncharacterized protein</fullName>
    </submittedName>
</protein>
<dbReference type="AlphaFoldDB" id="A0A0S3QRN7"/>
<dbReference type="OrthoDB" id="9766227at2"/>
<dbReference type="KEGG" id="ttk:TST_0180"/>
<feature type="chain" id="PRO_5006616317" evidence="1">
    <location>
        <begin position="24"/>
        <end position="599"/>
    </location>
</feature>
<proteinExistence type="predicted"/>
<organism evidence="2 3">
    <name type="scientific">Thermosulfidibacter takaii (strain DSM 17441 / JCM 13301 / NBRC 103674 / ABI70S6)</name>
    <dbReference type="NCBI Taxonomy" id="1298851"/>
    <lineage>
        <taxon>Bacteria</taxon>
        <taxon>Pseudomonadati</taxon>
        <taxon>Thermosulfidibacterota</taxon>
        <taxon>Thermosulfidibacteria</taxon>
        <taxon>Thermosulfidibacterales</taxon>
        <taxon>Thermosulfidibacteraceae</taxon>
    </lineage>
</organism>
<evidence type="ECO:0000256" key="1">
    <source>
        <dbReference type="SAM" id="SignalP"/>
    </source>
</evidence>
<keyword evidence="1" id="KW-0732">Signal</keyword>
<dbReference type="EMBL" id="AP013035">
    <property type="protein sequence ID" value="BAT70990.1"/>
    <property type="molecule type" value="Genomic_DNA"/>
</dbReference>